<organism evidence="2 3">
    <name type="scientific">Blumeria graminis f. sp. triticale</name>
    <dbReference type="NCBI Taxonomy" id="1689686"/>
    <lineage>
        <taxon>Eukaryota</taxon>
        <taxon>Fungi</taxon>
        <taxon>Dikarya</taxon>
        <taxon>Ascomycota</taxon>
        <taxon>Pezizomycotina</taxon>
        <taxon>Leotiomycetes</taxon>
        <taxon>Erysiphales</taxon>
        <taxon>Erysiphaceae</taxon>
        <taxon>Blumeria</taxon>
    </lineage>
</organism>
<name>A0A9W4DI84_BLUGR</name>
<dbReference type="Proteomes" id="UP000683417">
    <property type="component" value="Unassembled WGS sequence"/>
</dbReference>
<dbReference type="Pfam" id="PF17667">
    <property type="entry name" value="Pkinase_fungal"/>
    <property type="match status" value="1"/>
</dbReference>
<feature type="domain" description="Fungal-type protein kinase" evidence="1">
    <location>
        <begin position="260"/>
        <end position="426"/>
    </location>
</feature>
<dbReference type="AlphaFoldDB" id="A0A9W4DI84"/>
<sequence length="427" mass="49811">MFSELAYYTISFRASRHMSIVAELFDDLSGKIMNNEINLHKFDHLVHAIFKKKNERFILDLSLKILSAEYKESPLSTPTNSIISHAKSYTEIRRFDKIAEEMKDDLKSDIDNHVFHGIRNFWSVFFVNKAWSEQTARIWESYQKYETAEMKKRSSEIRKLDKPKDILHLVSLHKALKEKVLVINMKESEIWEWLNFFKETFLDQLQDSLPNLSTENPVVIEKESFQLRGQYFRTEHSQHAVNTADFSETDFMIKSINLPVDGPVDGEDINVLGEIDKSPSGNVRQEKFIRLSRSVRQVFCAQPLRRFIHGFCLFQEEFELWLFDRSGAYGSGLLSIVDDKEIFIRAISSYLLMSDEELGREMSILQKGEDKFVQFLKSGNIEGPSYEIKFKPVVRPMGLFSRGITCYETKDESTVIKYSWSSSEKDT</sequence>
<dbReference type="PANTHER" id="PTHR38248">
    <property type="entry name" value="FUNK1 6"/>
    <property type="match status" value="1"/>
</dbReference>
<accession>A0A9W4DI84</accession>
<proteinExistence type="predicted"/>
<protein>
    <submittedName>
        <fullName evidence="2">BgTH12-04199</fullName>
    </submittedName>
</protein>
<gene>
    <name evidence="2" type="ORF">BGTH12_LOCUS1454</name>
</gene>
<dbReference type="PANTHER" id="PTHR38248:SF2">
    <property type="entry name" value="FUNK1 11"/>
    <property type="match status" value="1"/>
</dbReference>
<dbReference type="InterPro" id="IPR040976">
    <property type="entry name" value="Pkinase_fungal"/>
</dbReference>
<dbReference type="EMBL" id="CAJHIT010000002">
    <property type="protein sequence ID" value="CAD6500096.1"/>
    <property type="molecule type" value="Genomic_DNA"/>
</dbReference>
<evidence type="ECO:0000313" key="2">
    <source>
        <dbReference type="EMBL" id="CAD6500096.1"/>
    </source>
</evidence>
<reference evidence="2" key="1">
    <citation type="submission" date="2020-10" db="EMBL/GenBank/DDBJ databases">
        <authorList>
            <person name="Muller C M."/>
        </authorList>
    </citation>
    <scope>NUCLEOTIDE SEQUENCE</scope>
    <source>
        <strain evidence="2">THUN-12</strain>
    </source>
</reference>
<comment type="caution">
    <text evidence="2">The sequence shown here is derived from an EMBL/GenBank/DDBJ whole genome shotgun (WGS) entry which is preliminary data.</text>
</comment>
<evidence type="ECO:0000259" key="1">
    <source>
        <dbReference type="Pfam" id="PF17667"/>
    </source>
</evidence>
<evidence type="ECO:0000313" key="3">
    <source>
        <dbReference type="Proteomes" id="UP000683417"/>
    </source>
</evidence>